<evidence type="ECO:0000313" key="4">
    <source>
        <dbReference type="Proteomes" id="UP000278807"/>
    </source>
</evidence>
<dbReference type="EMBL" id="UZAE01003312">
    <property type="protein sequence ID" value="VDO00424.1"/>
    <property type="molecule type" value="Genomic_DNA"/>
</dbReference>
<dbReference type="WBParaSite" id="HNAJ_0000456601-mRNA-1">
    <property type="protein sequence ID" value="HNAJ_0000456601-mRNA-1"/>
    <property type="gene ID" value="HNAJ_0000456601"/>
</dbReference>
<dbReference type="Proteomes" id="UP000278807">
    <property type="component" value="Unassembled WGS sequence"/>
</dbReference>
<organism evidence="5">
    <name type="scientific">Rodentolepis nana</name>
    <name type="common">Dwarf tapeworm</name>
    <name type="synonym">Hymenolepis nana</name>
    <dbReference type="NCBI Taxonomy" id="102285"/>
    <lineage>
        <taxon>Eukaryota</taxon>
        <taxon>Metazoa</taxon>
        <taxon>Spiralia</taxon>
        <taxon>Lophotrochozoa</taxon>
        <taxon>Platyhelminthes</taxon>
        <taxon>Cestoda</taxon>
        <taxon>Eucestoda</taxon>
        <taxon>Cyclophyllidea</taxon>
        <taxon>Hymenolepididae</taxon>
        <taxon>Rodentolepis</taxon>
    </lineage>
</organism>
<gene>
    <name evidence="3" type="ORF">HNAJ_LOCUS4564</name>
</gene>
<evidence type="ECO:0000256" key="1">
    <source>
        <dbReference type="SAM" id="Coils"/>
    </source>
</evidence>
<sequence length="404" mass="48029">MAAGYINPGYTKSEIRSLYAHRYSKAVADYEVLLNHRRLVAKLTEVRRLKEAELRKLTEAAYRQCATRNRELYESDLNRFYFQDLKAQIEMNKQIKKTAQSIEDSMPSGKSLPIGLEEEDCAKKLTNEMKERARAFLSENEKRKAMLVEKKLSEAEEMNEQVKLFEKEKQEALIKARENQMNLRNMLEKQMVERRKELQRQKEQEDNVSSMLIANDLEIYSTQQARTEQSRTQSYQRLDEYLQYVRRFQKDKEITDKLREEEMKKIAEHVMAEDRRNRRQQREASRALEREVRETQIKQMKDKAESKLKQDDCVHGISILDQLFTSSDNETRRIKQNEKKLIEDLKEQIRTRTAEVYSTDWGSAAGDFTRQYRPPPEGSQYEYLNPWRKSNLIKQDSLSYCNEG</sequence>
<feature type="region of interest" description="Disordered" evidence="2">
    <location>
        <begin position="272"/>
        <end position="295"/>
    </location>
</feature>
<reference evidence="3 4" key="2">
    <citation type="submission" date="2018-11" db="EMBL/GenBank/DDBJ databases">
        <authorList>
            <consortium name="Pathogen Informatics"/>
        </authorList>
    </citation>
    <scope>NUCLEOTIDE SEQUENCE [LARGE SCALE GENOMIC DNA]</scope>
</reference>
<proteinExistence type="predicted"/>
<name>A0A0R3TBX7_RODNA</name>
<keyword evidence="1" id="KW-0175">Coiled coil</keyword>
<feature type="coiled-coil region" evidence="1">
    <location>
        <begin position="138"/>
        <end position="208"/>
    </location>
</feature>
<dbReference type="OrthoDB" id="6254107at2759"/>
<evidence type="ECO:0000313" key="3">
    <source>
        <dbReference type="EMBL" id="VDO00424.1"/>
    </source>
</evidence>
<accession>A0A0R3TBX7</accession>
<reference evidence="5" key="1">
    <citation type="submission" date="2017-02" db="UniProtKB">
        <authorList>
            <consortium name="WormBaseParasite"/>
        </authorList>
    </citation>
    <scope>IDENTIFICATION</scope>
</reference>
<protein>
    <submittedName>
        <fullName evidence="5">Coiled-coil domain-containing protein</fullName>
    </submittedName>
</protein>
<dbReference type="STRING" id="102285.A0A0R3TBX7"/>
<dbReference type="AlphaFoldDB" id="A0A0R3TBX7"/>
<evidence type="ECO:0000313" key="5">
    <source>
        <dbReference type="WBParaSite" id="HNAJ_0000456601-mRNA-1"/>
    </source>
</evidence>
<evidence type="ECO:0000256" key="2">
    <source>
        <dbReference type="SAM" id="MobiDB-lite"/>
    </source>
</evidence>
<keyword evidence="4" id="KW-1185">Reference proteome</keyword>